<reference evidence="2 3" key="1">
    <citation type="submission" date="2023-06" db="EMBL/GenBank/DDBJ databases">
        <title>Novel species in genus Planococcus.</title>
        <authorList>
            <person name="Ning S."/>
        </authorList>
    </citation>
    <scope>NUCLEOTIDE SEQUENCE [LARGE SCALE GENOMIC DNA]</scope>
    <source>
        <strain evidence="2 3">N028</strain>
    </source>
</reference>
<organism evidence="2 3">
    <name type="scientific">Planococcus shixiaomingii</name>
    <dbReference type="NCBI Taxonomy" id="3058393"/>
    <lineage>
        <taxon>Bacteria</taxon>
        <taxon>Bacillati</taxon>
        <taxon>Bacillota</taxon>
        <taxon>Bacilli</taxon>
        <taxon>Bacillales</taxon>
        <taxon>Caryophanaceae</taxon>
        <taxon>Planococcus</taxon>
    </lineage>
</organism>
<feature type="chain" id="PRO_5045919115" evidence="1">
    <location>
        <begin position="33"/>
        <end position="304"/>
    </location>
</feature>
<comment type="caution">
    <text evidence="2">The sequence shown here is derived from an EMBL/GenBank/DDBJ whole genome shotgun (WGS) entry which is preliminary data.</text>
</comment>
<name>A0ABT8N0C6_9BACL</name>
<sequence>MNVNLKLMATKSVSFVFLAGVFLNVGAGNVFAQDAAASADFLTYEAQLHEQDTKYSKKVMKAVRESLGMAAKSVQLNSVIETMPKVQVMDHYLTSFGDKVKGNEVRRAVEDVFYIDLSYISKMDYGSKLAIYPNNVMESLRISFDEKATSTTKDADIMKLAKNEVMDRYIEVHDYSLTGAEARKLINQIFGVNLDGISTLEHSQLAINSKGQWILKSDTDLFILESSLDDIDVSVYATEYFEELTGSKQLPESLKSKLINMGFTYNESTELLYYKNPANESVPDAFKGQVLGTIVGTIITEYKN</sequence>
<keyword evidence="3" id="KW-1185">Reference proteome</keyword>
<feature type="signal peptide" evidence="1">
    <location>
        <begin position="1"/>
        <end position="32"/>
    </location>
</feature>
<dbReference type="RefSeq" id="WP_301723032.1">
    <property type="nucleotide sequence ID" value="NZ_JAUJWV010000001.1"/>
</dbReference>
<proteinExistence type="predicted"/>
<gene>
    <name evidence="2" type="ORF">QWY14_06080</name>
</gene>
<evidence type="ECO:0000313" key="3">
    <source>
        <dbReference type="Proteomes" id="UP001172055"/>
    </source>
</evidence>
<dbReference type="Proteomes" id="UP001172055">
    <property type="component" value="Unassembled WGS sequence"/>
</dbReference>
<accession>A0ABT8N0C6</accession>
<evidence type="ECO:0000256" key="1">
    <source>
        <dbReference type="SAM" id="SignalP"/>
    </source>
</evidence>
<protein>
    <submittedName>
        <fullName evidence="2">Uncharacterized protein</fullName>
    </submittedName>
</protein>
<dbReference type="EMBL" id="JAUJWV010000001">
    <property type="protein sequence ID" value="MDN7241351.1"/>
    <property type="molecule type" value="Genomic_DNA"/>
</dbReference>
<evidence type="ECO:0000313" key="2">
    <source>
        <dbReference type="EMBL" id="MDN7241351.1"/>
    </source>
</evidence>
<keyword evidence="1" id="KW-0732">Signal</keyword>